<keyword evidence="3" id="KW-1185">Reference proteome</keyword>
<feature type="region of interest" description="Disordered" evidence="1">
    <location>
        <begin position="1"/>
        <end position="27"/>
    </location>
</feature>
<sequence length="110" mass="12120">MATGANATPLDFPSKKRKRSRWNQDTMEQKTVIPGMPTVIPPGLTREQERAYIGPLPLSPSTIARGSGLTPESSAPAKSWKRSGTTSSQRWLLSIRISSHLQITNLQQHV</sequence>
<dbReference type="Ensembl" id="ENSNLET00000050737.1">
    <property type="protein sequence ID" value="ENSNLEP00000030164.1"/>
    <property type="gene ID" value="ENSNLEG00000005236.3"/>
</dbReference>
<reference evidence="2" key="3">
    <citation type="submission" date="2025-09" db="UniProtKB">
        <authorList>
            <consortium name="Ensembl"/>
        </authorList>
    </citation>
    <scope>IDENTIFICATION</scope>
</reference>
<accession>A0A2I3GFV7</accession>
<reference evidence="2" key="2">
    <citation type="submission" date="2025-08" db="UniProtKB">
        <authorList>
            <consortium name="Ensembl"/>
        </authorList>
    </citation>
    <scope>IDENTIFICATION</scope>
</reference>
<dbReference type="GeneTree" id="ENSGT00940000157258"/>
<gene>
    <name evidence="2" type="primary">SF1</name>
</gene>
<feature type="region of interest" description="Disordered" evidence="1">
    <location>
        <begin position="56"/>
        <end position="87"/>
    </location>
</feature>
<evidence type="ECO:0000313" key="2">
    <source>
        <dbReference type="Ensembl" id="ENSNLEP00000030164.1"/>
    </source>
</evidence>
<dbReference type="Proteomes" id="UP000001073">
    <property type="component" value="Chromosome 4"/>
</dbReference>
<proteinExistence type="predicted"/>
<name>A0A2I3GFV7_NOMLE</name>
<reference evidence="2 3" key="1">
    <citation type="submission" date="2012-10" db="EMBL/GenBank/DDBJ databases">
        <authorList>
            <consortium name="Gibbon Genome Sequencing Consortium"/>
        </authorList>
    </citation>
    <scope>NUCLEOTIDE SEQUENCE [LARGE SCALE GENOMIC DNA]</scope>
</reference>
<evidence type="ECO:0000313" key="3">
    <source>
        <dbReference type="Proteomes" id="UP000001073"/>
    </source>
</evidence>
<evidence type="ECO:0000256" key="1">
    <source>
        <dbReference type="SAM" id="MobiDB-lite"/>
    </source>
</evidence>
<dbReference type="EMBL" id="ADFV01079486">
    <property type="status" value="NOT_ANNOTATED_CDS"/>
    <property type="molecule type" value="Genomic_DNA"/>
</dbReference>
<dbReference type="AlphaFoldDB" id="A0A2I3GFV7"/>
<dbReference type="EMBL" id="ADFV01079487">
    <property type="status" value="NOT_ANNOTATED_CDS"/>
    <property type="molecule type" value="Genomic_DNA"/>
</dbReference>
<organism evidence="2 3">
    <name type="scientific">Nomascus leucogenys</name>
    <name type="common">Northern white-cheeked gibbon</name>
    <name type="synonym">Hylobates leucogenys</name>
    <dbReference type="NCBI Taxonomy" id="61853"/>
    <lineage>
        <taxon>Eukaryota</taxon>
        <taxon>Metazoa</taxon>
        <taxon>Chordata</taxon>
        <taxon>Craniata</taxon>
        <taxon>Vertebrata</taxon>
        <taxon>Euteleostomi</taxon>
        <taxon>Mammalia</taxon>
        <taxon>Eutheria</taxon>
        <taxon>Euarchontoglires</taxon>
        <taxon>Primates</taxon>
        <taxon>Haplorrhini</taxon>
        <taxon>Catarrhini</taxon>
        <taxon>Hylobatidae</taxon>
        <taxon>Nomascus</taxon>
    </lineage>
</organism>
<protein>
    <submittedName>
        <fullName evidence="2">Splicing factor 1</fullName>
    </submittedName>
</protein>